<comment type="function">
    <text evidence="10">Ligand for members of the frizzled family of seven transmembrane receptors.</text>
</comment>
<dbReference type="GO" id="GO:0005615">
    <property type="term" value="C:extracellular space"/>
    <property type="evidence" value="ECO:0007669"/>
    <property type="project" value="TreeGrafter"/>
</dbReference>
<evidence type="ECO:0000256" key="10">
    <source>
        <dbReference type="RuleBase" id="RU003500"/>
    </source>
</evidence>
<accession>A0A835TVW4</accession>
<comment type="caution">
    <text evidence="11">The sequence shown here is derived from an EMBL/GenBank/DDBJ whole genome shotgun (WGS) entry which is preliminary data.</text>
</comment>
<dbReference type="EMBL" id="JADDUC020000028">
    <property type="protein sequence ID" value="KAI1231083.1"/>
    <property type="molecule type" value="Genomic_DNA"/>
</dbReference>
<dbReference type="EMBL" id="JADDUC010000113">
    <property type="protein sequence ID" value="KAG0118369.1"/>
    <property type="molecule type" value="Genomic_DNA"/>
</dbReference>
<dbReference type="GO" id="GO:0060070">
    <property type="term" value="P:canonical Wnt signaling pathway"/>
    <property type="evidence" value="ECO:0007669"/>
    <property type="project" value="TreeGrafter"/>
</dbReference>
<sequence>MQSVGEGAKEWIRECQHQFRHHRWNCSTLDRDHTVFGRVMLRSRSCPVPFPPPWALSSWESLSSHWAAMPGWSRSPCPGSSWAAGTWHSLARSVPIPDPYPSPLAGSREAAFVYAISSAGVVYAITRACSQGDLKVCSCDPLKRGRSKDERGEFDWGGCSDNINYGIRFAKAFVDAKEKKVKDARALMNLHNNRCGRMSPCHWDLQQGTGQPEQLGHRNRTLGNLGGQFLVWAVKRFLKLECKCHGVSGSCTLRTCWLAMSDFRKTGDYLRKKYNGAIQVTMNQDGTGFTVANKNFRKPTKTDLVYFENSPDYCVMDKSAALRVGGQGSAEADGEQAAEVLSLLTGSLGTAGRVCSKASRGTDGCEVMCCGRGYDTTRVTRVTKCECKFHWCCAVRCKECQDTVDVHTCKAPKRAEWLDQT</sequence>
<protein>
    <recommendedName>
        <fullName evidence="10">Protein Wnt</fullName>
    </recommendedName>
</protein>
<evidence type="ECO:0000256" key="7">
    <source>
        <dbReference type="ARBA" id="ARBA00023157"/>
    </source>
</evidence>
<dbReference type="PROSITE" id="PS00246">
    <property type="entry name" value="WNT1"/>
    <property type="match status" value="1"/>
</dbReference>
<comment type="subcellular location">
    <subcellularLocation>
        <location evidence="1 10">Secreted</location>
        <location evidence="1 10">Extracellular space</location>
        <location evidence="1 10">Extracellular matrix</location>
    </subcellularLocation>
</comment>
<evidence type="ECO:0000256" key="6">
    <source>
        <dbReference type="ARBA" id="ARBA00022687"/>
    </source>
</evidence>
<reference evidence="11" key="1">
    <citation type="submission" date="2020-10" db="EMBL/GenBank/DDBJ databases">
        <title>Feather gene expression reveals the developmental basis of iridescence in African starlings.</title>
        <authorList>
            <person name="Rubenstein D.R."/>
        </authorList>
    </citation>
    <scope>NUCLEOTIDE SEQUENCE</scope>
    <source>
        <strain evidence="11">SS15</strain>
        <tissue evidence="11">Liver</tissue>
    </source>
</reference>
<evidence type="ECO:0000256" key="5">
    <source>
        <dbReference type="ARBA" id="ARBA00022530"/>
    </source>
</evidence>
<dbReference type="FunFam" id="3.30.2460.20:FF:000001">
    <property type="entry name" value="Wnt homolog"/>
    <property type="match status" value="1"/>
</dbReference>
<evidence type="ECO:0000313" key="12">
    <source>
        <dbReference type="EMBL" id="KAI1231083.1"/>
    </source>
</evidence>
<dbReference type="Proteomes" id="UP000618051">
    <property type="component" value="Unassembled WGS sequence"/>
</dbReference>
<dbReference type="SMART" id="SM00097">
    <property type="entry name" value="WNT1"/>
    <property type="match status" value="1"/>
</dbReference>
<evidence type="ECO:0000256" key="4">
    <source>
        <dbReference type="ARBA" id="ARBA00022525"/>
    </source>
</evidence>
<evidence type="ECO:0000313" key="13">
    <source>
        <dbReference type="Proteomes" id="UP000618051"/>
    </source>
</evidence>
<gene>
    <name evidence="12" type="ORF">IHE44_0008529</name>
    <name evidence="11" type="ORF">IHE44_001107</name>
</gene>
<evidence type="ECO:0000313" key="11">
    <source>
        <dbReference type="EMBL" id="KAG0118369.1"/>
    </source>
</evidence>
<proteinExistence type="inferred from homology"/>
<keyword evidence="8" id="KW-0325">Glycoprotein</keyword>
<keyword evidence="3 10" id="KW-0217">Developmental protein</keyword>
<reference evidence="12" key="3">
    <citation type="submission" date="2022-01" db="EMBL/GenBank/DDBJ databases">
        <authorList>
            <person name="Rubenstein D.R."/>
        </authorList>
    </citation>
    <scope>NUCLEOTIDE SEQUENCE</scope>
    <source>
        <strain evidence="12">SS15</strain>
        <tissue evidence="12">Liver</tissue>
    </source>
</reference>
<keyword evidence="4" id="KW-0964">Secreted</keyword>
<comment type="similarity">
    <text evidence="2 10">Belongs to the Wnt family.</text>
</comment>
<dbReference type="InterPro" id="IPR005817">
    <property type="entry name" value="Wnt"/>
</dbReference>
<dbReference type="InterPro" id="IPR043158">
    <property type="entry name" value="Wnt_C"/>
</dbReference>
<dbReference type="PANTHER" id="PTHR12027">
    <property type="entry name" value="WNT RELATED"/>
    <property type="match status" value="1"/>
</dbReference>
<evidence type="ECO:0000256" key="3">
    <source>
        <dbReference type="ARBA" id="ARBA00022473"/>
    </source>
</evidence>
<keyword evidence="13" id="KW-1185">Reference proteome</keyword>
<dbReference type="OrthoDB" id="5945655at2759"/>
<dbReference type="GO" id="GO:0030182">
    <property type="term" value="P:neuron differentiation"/>
    <property type="evidence" value="ECO:0007669"/>
    <property type="project" value="TreeGrafter"/>
</dbReference>
<dbReference type="Pfam" id="PF00110">
    <property type="entry name" value="wnt"/>
    <property type="match status" value="4"/>
</dbReference>
<keyword evidence="7" id="KW-1015">Disulfide bond</keyword>
<dbReference type="AlphaFoldDB" id="A0A835TVW4"/>
<dbReference type="InterPro" id="IPR018161">
    <property type="entry name" value="Wnt_CS"/>
</dbReference>
<organism evidence="11">
    <name type="scientific">Lamprotornis superbus</name>
    <dbReference type="NCBI Taxonomy" id="245042"/>
    <lineage>
        <taxon>Eukaryota</taxon>
        <taxon>Metazoa</taxon>
        <taxon>Chordata</taxon>
        <taxon>Craniata</taxon>
        <taxon>Vertebrata</taxon>
        <taxon>Euteleostomi</taxon>
        <taxon>Archelosauria</taxon>
        <taxon>Archosauria</taxon>
        <taxon>Dinosauria</taxon>
        <taxon>Saurischia</taxon>
        <taxon>Theropoda</taxon>
        <taxon>Coelurosauria</taxon>
        <taxon>Aves</taxon>
        <taxon>Neognathae</taxon>
        <taxon>Neoaves</taxon>
        <taxon>Telluraves</taxon>
        <taxon>Australaves</taxon>
        <taxon>Passeriformes</taxon>
        <taxon>Sturnidae</taxon>
        <taxon>Lamprotornis</taxon>
    </lineage>
</organism>
<evidence type="ECO:0000256" key="1">
    <source>
        <dbReference type="ARBA" id="ARBA00004498"/>
    </source>
</evidence>
<evidence type="ECO:0000256" key="8">
    <source>
        <dbReference type="ARBA" id="ARBA00023180"/>
    </source>
</evidence>
<name>A0A835TVW4_9PASS</name>
<dbReference type="PRINTS" id="PR01349">
    <property type="entry name" value="WNTPROTEIN"/>
</dbReference>
<dbReference type="PANTHER" id="PTHR12027:SF93">
    <property type="entry name" value="PROTEIN WNT-2B"/>
    <property type="match status" value="1"/>
</dbReference>
<keyword evidence="5" id="KW-0272">Extracellular matrix</keyword>
<dbReference type="GO" id="GO:0005125">
    <property type="term" value="F:cytokine activity"/>
    <property type="evidence" value="ECO:0007669"/>
    <property type="project" value="TreeGrafter"/>
</dbReference>
<dbReference type="Gene3D" id="3.30.2460.20">
    <property type="match status" value="1"/>
</dbReference>
<evidence type="ECO:0000256" key="9">
    <source>
        <dbReference type="ARBA" id="ARBA00023288"/>
    </source>
</evidence>
<reference evidence="12 13" key="2">
    <citation type="journal article" date="2021" name="J. Hered.">
        <title>Feather Gene Expression Elucidates the Developmental Basis of Plumage Iridescence in African Starlings.</title>
        <authorList>
            <person name="Rubenstein D.R."/>
            <person name="Corvelo A."/>
            <person name="MacManes M.D."/>
            <person name="Maia R."/>
            <person name="Narzisi G."/>
            <person name="Rousaki A."/>
            <person name="Vandenabeele P."/>
            <person name="Shawkey M.D."/>
            <person name="Solomon J."/>
        </authorList>
    </citation>
    <scope>NUCLEOTIDE SEQUENCE [LARGE SCALE GENOMIC DNA]</scope>
    <source>
        <strain evidence="12">SS15</strain>
    </source>
</reference>
<keyword evidence="6 10" id="KW-0879">Wnt signaling pathway</keyword>
<evidence type="ECO:0000256" key="2">
    <source>
        <dbReference type="ARBA" id="ARBA00005683"/>
    </source>
</evidence>
<keyword evidence="9" id="KW-0449">Lipoprotein</keyword>
<dbReference type="GO" id="GO:0005109">
    <property type="term" value="F:frizzled binding"/>
    <property type="evidence" value="ECO:0007669"/>
    <property type="project" value="TreeGrafter"/>
</dbReference>
<dbReference type="GO" id="GO:0045165">
    <property type="term" value="P:cell fate commitment"/>
    <property type="evidence" value="ECO:0007669"/>
    <property type="project" value="TreeGrafter"/>
</dbReference>